<comment type="caution">
    <text evidence="1">The sequence shown here is derived from an EMBL/GenBank/DDBJ whole genome shotgun (WGS) entry which is preliminary data.</text>
</comment>
<evidence type="ECO:0000313" key="2">
    <source>
        <dbReference type="Proteomes" id="UP001608902"/>
    </source>
</evidence>
<proteinExistence type="predicted"/>
<keyword evidence="2" id="KW-1185">Reference proteome</keyword>
<dbReference type="Proteomes" id="UP001608902">
    <property type="component" value="Unassembled WGS sequence"/>
</dbReference>
<gene>
    <name evidence="1" type="ORF">AB6A40_009727</name>
</gene>
<evidence type="ECO:0000313" key="1">
    <source>
        <dbReference type="EMBL" id="MFH4983018.1"/>
    </source>
</evidence>
<accession>A0ABD6EST1</accession>
<name>A0ABD6EST1_9BILA</name>
<protein>
    <submittedName>
        <fullName evidence="1">Uncharacterized protein</fullName>
    </submittedName>
</protein>
<organism evidence="1 2">
    <name type="scientific">Gnathostoma spinigerum</name>
    <dbReference type="NCBI Taxonomy" id="75299"/>
    <lineage>
        <taxon>Eukaryota</taxon>
        <taxon>Metazoa</taxon>
        <taxon>Ecdysozoa</taxon>
        <taxon>Nematoda</taxon>
        <taxon>Chromadorea</taxon>
        <taxon>Rhabditida</taxon>
        <taxon>Spirurina</taxon>
        <taxon>Gnathostomatomorpha</taxon>
        <taxon>Gnathostomatoidea</taxon>
        <taxon>Gnathostomatidae</taxon>
        <taxon>Gnathostoma</taxon>
    </lineage>
</organism>
<dbReference type="EMBL" id="JBGFUD010010805">
    <property type="protein sequence ID" value="MFH4983018.1"/>
    <property type="molecule type" value="Genomic_DNA"/>
</dbReference>
<dbReference type="AlphaFoldDB" id="A0ABD6EST1"/>
<sequence>MQFYTLFQLMRSIGPPTESSGKGFAEVSTGSAFGLTTISPVGTETDIERGDPSDNLIGSLLNGRFGEIDWLGSFLGTKQNPTGEEGNAFAQIFRGGIFGSADDLNVI</sequence>
<reference evidence="1 2" key="1">
    <citation type="submission" date="2024-08" db="EMBL/GenBank/DDBJ databases">
        <title>Gnathostoma spinigerum genome.</title>
        <authorList>
            <person name="Gonzalez-Bertolin B."/>
            <person name="Monzon S."/>
            <person name="Zaballos A."/>
            <person name="Jimenez P."/>
            <person name="Dekumyoy P."/>
            <person name="Varona S."/>
            <person name="Cuesta I."/>
            <person name="Sumanam S."/>
            <person name="Adisakwattana P."/>
            <person name="Gasser R.B."/>
            <person name="Hernandez-Gonzalez A."/>
            <person name="Young N.D."/>
            <person name="Perteguer M.J."/>
        </authorList>
    </citation>
    <scope>NUCLEOTIDE SEQUENCE [LARGE SCALE GENOMIC DNA]</scope>
    <source>
        <strain evidence="1">AL3</strain>
        <tissue evidence="1">Liver</tissue>
    </source>
</reference>